<name>A0A818PN15_9BILA</name>
<accession>A0A818PN15</accession>
<dbReference type="EMBL" id="CAJOBB010000235">
    <property type="protein sequence ID" value="CAF3621455.1"/>
    <property type="molecule type" value="Genomic_DNA"/>
</dbReference>
<dbReference type="GO" id="GO:0046513">
    <property type="term" value="P:ceramide biosynthetic process"/>
    <property type="evidence" value="ECO:0007669"/>
    <property type="project" value="TreeGrafter"/>
</dbReference>
<keyword evidence="8 9" id="KW-0472">Membrane</keyword>
<feature type="domain" description="Sphingomyelin synthase-like" evidence="11">
    <location>
        <begin position="284"/>
        <end position="357"/>
    </location>
</feature>
<sequence length="495" mass="57339">MLNSTPSNQLSNILYTSIPKSSTTTINLNNSLTSHPSTWTINEVEEWLKTNQFNDCIDILCNQHKVDGKHLINLNENEILSLTKNDQLWSKLKTLKRIKQQAVIVQLEPAIPNSSNYTSYDNIEDPLITNCCLLTSIRSDKKKTLSALFLVVISVYFCSFIITIVDERLPDPKTFPPLPDLILENIEQIPWAFAVTEKLIVIEITTLITVILFHRHRMIILRRLFTIIAALYFLRSCTMLFTSLPVATRITDCQPKRLVSFAARFKKATLIFVGQGMSSFGVKTCGDYLYSGHTCTLVLATHFINEYTPRSYHLLHFVSWITALSGMFFILAGHQHYSIDILIAWVLSSRLFIYYHTLANNRTFLQRDTNRMRIWFPFFTYFEENIKTAIPNEYCLPNCILDARATINNWLETIRYSAYWVILFLFIIITYSLSTTDGKQQSLPIEIISIDGYSNNISIRKAVLRVQYALLMRTVIRDVLDRFRYADEIYNIIFF</sequence>
<dbReference type="InterPro" id="IPR013761">
    <property type="entry name" value="SAM/pointed_sf"/>
</dbReference>
<reference evidence="12" key="1">
    <citation type="submission" date="2021-02" db="EMBL/GenBank/DDBJ databases">
        <authorList>
            <person name="Nowell W R."/>
        </authorList>
    </citation>
    <scope>NUCLEOTIDE SEQUENCE</scope>
</reference>
<dbReference type="PANTHER" id="PTHR21290:SF25">
    <property type="entry name" value="SPHINGOMYELIN SYNTHASE-RELATED PROTEIN 1"/>
    <property type="match status" value="1"/>
</dbReference>
<dbReference type="GO" id="GO:0005886">
    <property type="term" value="C:plasma membrane"/>
    <property type="evidence" value="ECO:0007669"/>
    <property type="project" value="TreeGrafter"/>
</dbReference>
<feature type="transmembrane region" description="Helical" evidence="9">
    <location>
        <begin position="339"/>
        <end position="357"/>
    </location>
</feature>
<dbReference type="SUPFAM" id="SSF47769">
    <property type="entry name" value="SAM/Pointed domain"/>
    <property type="match status" value="1"/>
</dbReference>
<feature type="domain" description="PNT" evidence="10">
    <location>
        <begin position="24"/>
        <end position="96"/>
    </location>
</feature>
<dbReference type="Pfam" id="PF14360">
    <property type="entry name" value="PAP2_C"/>
    <property type="match status" value="1"/>
</dbReference>
<dbReference type="GO" id="GO:0005789">
    <property type="term" value="C:endoplasmic reticulum membrane"/>
    <property type="evidence" value="ECO:0007669"/>
    <property type="project" value="TreeGrafter"/>
</dbReference>
<comment type="subcellular location">
    <subcellularLocation>
        <location evidence="1">Membrane</location>
        <topology evidence="1">Multi-pass membrane protein</topology>
    </subcellularLocation>
</comment>
<keyword evidence="6 9" id="KW-1133">Transmembrane helix</keyword>
<dbReference type="AlphaFoldDB" id="A0A818PN15"/>
<evidence type="ECO:0000313" key="12">
    <source>
        <dbReference type="EMBL" id="CAF3621455.1"/>
    </source>
</evidence>
<evidence type="ECO:0000256" key="8">
    <source>
        <dbReference type="ARBA" id="ARBA00023136"/>
    </source>
</evidence>
<feature type="transmembrane region" description="Helical" evidence="9">
    <location>
        <begin position="145"/>
        <end position="165"/>
    </location>
</feature>
<organism evidence="12 13">
    <name type="scientific">Adineta steineri</name>
    <dbReference type="NCBI Taxonomy" id="433720"/>
    <lineage>
        <taxon>Eukaryota</taxon>
        <taxon>Metazoa</taxon>
        <taxon>Spiralia</taxon>
        <taxon>Gnathifera</taxon>
        <taxon>Rotifera</taxon>
        <taxon>Eurotatoria</taxon>
        <taxon>Bdelloidea</taxon>
        <taxon>Adinetida</taxon>
        <taxon>Adinetidae</taxon>
        <taxon>Adineta</taxon>
    </lineage>
</organism>
<dbReference type="InterPro" id="IPR003118">
    <property type="entry name" value="Pointed_dom"/>
</dbReference>
<evidence type="ECO:0000256" key="4">
    <source>
        <dbReference type="ARBA" id="ARBA00022692"/>
    </source>
</evidence>
<evidence type="ECO:0008006" key="14">
    <source>
        <dbReference type="Google" id="ProtNLM"/>
    </source>
</evidence>
<keyword evidence="5" id="KW-0746">Sphingolipid metabolism</keyword>
<keyword evidence="3" id="KW-0808">Transferase</keyword>
<feature type="transmembrane region" description="Helical" evidence="9">
    <location>
        <begin position="416"/>
        <end position="433"/>
    </location>
</feature>
<evidence type="ECO:0000256" key="1">
    <source>
        <dbReference type="ARBA" id="ARBA00004141"/>
    </source>
</evidence>
<feature type="transmembrane region" description="Helical" evidence="9">
    <location>
        <begin position="189"/>
        <end position="212"/>
    </location>
</feature>
<dbReference type="InterPro" id="IPR025749">
    <property type="entry name" value="Sphingomyelin_synth-like_dom"/>
</dbReference>
<dbReference type="Gene3D" id="1.10.150.50">
    <property type="entry name" value="Transcription Factor, Ets-1"/>
    <property type="match status" value="1"/>
</dbReference>
<evidence type="ECO:0000259" key="10">
    <source>
        <dbReference type="Pfam" id="PF02198"/>
    </source>
</evidence>
<evidence type="ECO:0000256" key="5">
    <source>
        <dbReference type="ARBA" id="ARBA00022919"/>
    </source>
</evidence>
<evidence type="ECO:0000259" key="11">
    <source>
        <dbReference type="Pfam" id="PF14360"/>
    </source>
</evidence>
<evidence type="ECO:0000256" key="9">
    <source>
        <dbReference type="SAM" id="Phobius"/>
    </source>
</evidence>
<dbReference type="GO" id="GO:0047493">
    <property type="term" value="F:ceramide cholinephosphotransferase activity"/>
    <property type="evidence" value="ECO:0007669"/>
    <property type="project" value="TreeGrafter"/>
</dbReference>
<comment type="similarity">
    <text evidence="2">Belongs to the sphingomyelin synthase family.</text>
</comment>
<comment type="caution">
    <text evidence="12">The sequence shown here is derived from an EMBL/GenBank/DDBJ whole genome shotgun (WGS) entry which is preliminary data.</text>
</comment>
<evidence type="ECO:0000256" key="6">
    <source>
        <dbReference type="ARBA" id="ARBA00022989"/>
    </source>
</evidence>
<proteinExistence type="inferred from homology"/>
<dbReference type="GO" id="GO:0033188">
    <property type="term" value="F:sphingomyelin synthase activity"/>
    <property type="evidence" value="ECO:0007669"/>
    <property type="project" value="TreeGrafter"/>
</dbReference>
<keyword evidence="7" id="KW-0443">Lipid metabolism</keyword>
<evidence type="ECO:0000256" key="2">
    <source>
        <dbReference type="ARBA" id="ARBA00005441"/>
    </source>
</evidence>
<dbReference type="PANTHER" id="PTHR21290">
    <property type="entry name" value="SPHINGOMYELIN SYNTHETASE"/>
    <property type="match status" value="1"/>
</dbReference>
<feature type="transmembrane region" description="Helical" evidence="9">
    <location>
        <begin position="314"/>
        <end position="332"/>
    </location>
</feature>
<dbReference type="InterPro" id="IPR045221">
    <property type="entry name" value="Sphingomyelin_synth-like"/>
</dbReference>
<dbReference type="Pfam" id="PF02198">
    <property type="entry name" value="SAM_PNT"/>
    <property type="match status" value="1"/>
</dbReference>
<gene>
    <name evidence="12" type="ORF">KXQ929_LOCUS6177</name>
</gene>
<evidence type="ECO:0000256" key="7">
    <source>
        <dbReference type="ARBA" id="ARBA00023098"/>
    </source>
</evidence>
<protein>
    <recommendedName>
        <fullName evidence="14">SAM domain-containing protein</fullName>
    </recommendedName>
</protein>
<dbReference type="GO" id="GO:0043565">
    <property type="term" value="F:sequence-specific DNA binding"/>
    <property type="evidence" value="ECO:0007669"/>
    <property type="project" value="InterPro"/>
</dbReference>
<evidence type="ECO:0000313" key="13">
    <source>
        <dbReference type="Proteomes" id="UP000663868"/>
    </source>
</evidence>
<evidence type="ECO:0000256" key="3">
    <source>
        <dbReference type="ARBA" id="ARBA00022679"/>
    </source>
</evidence>
<keyword evidence="4 9" id="KW-0812">Transmembrane</keyword>
<dbReference type="Proteomes" id="UP000663868">
    <property type="component" value="Unassembled WGS sequence"/>
</dbReference>
<dbReference type="GO" id="GO:0000139">
    <property type="term" value="C:Golgi membrane"/>
    <property type="evidence" value="ECO:0007669"/>
    <property type="project" value="TreeGrafter"/>
</dbReference>